<dbReference type="RefSeq" id="WP_231556799.1">
    <property type="nucleotide sequence ID" value="NZ_JPVT01000169.1"/>
</dbReference>
<gene>
    <name evidence="1" type="ORF">TMU3MR103_1601</name>
</gene>
<dbReference type="EMBL" id="JPVT01000169">
    <property type="protein sequence ID" value="KFN90265.1"/>
    <property type="molecule type" value="Genomic_DNA"/>
</dbReference>
<evidence type="ECO:0000313" key="2">
    <source>
        <dbReference type="Proteomes" id="UP000029381"/>
    </source>
</evidence>
<evidence type="ECO:0000313" key="1">
    <source>
        <dbReference type="EMBL" id="KFN90265.1"/>
    </source>
</evidence>
<organism evidence="1 2">
    <name type="scientific">Tetragenococcus muriaticus 3MR10-3</name>
    <dbReference type="NCBI Taxonomy" id="1302648"/>
    <lineage>
        <taxon>Bacteria</taxon>
        <taxon>Bacillati</taxon>
        <taxon>Bacillota</taxon>
        <taxon>Bacilli</taxon>
        <taxon>Lactobacillales</taxon>
        <taxon>Enterococcaceae</taxon>
        <taxon>Tetragenococcus</taxon>
    </lineage>
</organism>
<comment type="caution">
    <text evidence="1">The sequence shown here is derived from an EMBL/GenBank/DDBJ whole genome shotgun (WGS) entry which is preliminary data.</text>
</comment>
<name>A0A091C0M6_9ENTE</name>
<protein>
    <submittedName>
        <fullName evidence="1">Uncharacterized protein</fullName>
    </submittedName>
</protein>
<dbReference type="PATRIC" id="fig|1302648.3.peg.1563"/>
<dbReference type="Proteomes" id="UP000029381">
    <property type="component" value="Unassembled WGS sequence"/>
</dbReference>
<dbReference type="AlphaFoldDB" id="A0A091C0M6"/>
<sequence length="50" mass="5617">MSKTTVVSEFAPLKTVVLSRSQFCFPEDPENSKVKIVKLVRLSKAVMSLF</sequence>
<keyword evidence="2" id="KW-1185">Reference proteome</keyword>
<proteinExistence type="predicted"/>
<reference evidence="1 2" key="1">
    <citation type="submission" date="2014-08" db="EMBL/GenBank/DDBJ databases">
        <title>Genome sequence of Tetragenococcus muriaticus.</title>
        <authorList>
            <person name="Chuea-nongthon C."/>
            <person name="Rodtong S."/>
            <person name="Yongsawatdigul J."/>
            <person name="Steele J.L."/>
            <person name="Liu X.-y."/>
            <person name="Speers J."/>
            <person name="Glasner J.D."/>
            <person name="Neeno-Eckwall E.C."/>
        </authorList>
    </citation>
    <scope>NUCLEOTIDE SEQUENCE [LARGE SCALE GENOMIC DNA]</scope>
    <source>
        <strain evidence="1 2">3MR10-3</strain>
    </source>
</reference>
<accession>A0A091C0M6</accession>